<dbReference type="InterPro" id="IPR001128">
    <property type="entry name" value="Cyt_P450"/>
</dbReference>
<dbReference type="GO" id="GO:0005506">
    <property type="term" value="F:iron ion binding"/>
    <property type="evidence" value="ECO:0007669"/>
    <property type="project" value="InterPro"/>
</dbReference>
<evidence type="ECO:0000256" key="6">
    <source>
        <dbReference type="ARBA" id="ARBA00023002"/>
    </source>
</evidence>
<keyword evidence="5 11" id="KW-0479">Metal-binding</keyword>
<comment type="function">
    <text evidence="10">May have a role in maturation, such as during flavor formation or other metabolite production specific to aging tissues.</text>
</comment>
<keyword evidence="14" id="KW-1185">Reference proteome</keyword>
<evidence type="ECO:0000256" key="4">
    <source>
        <dbReference type="ARBA" id="ARBA00022617"/>
    </source>
</evidence>
<dbReference type="GO" id="GO:0020037">
    <property type="term" value="F:heme binding"/>
    <property type="evidence" value="ECO:0007669"/>
    <property type="project" value="InterPro"/>
</dbReference>
<dbReference type="Pfam" id="PF00067">
    <property type="entry name" value="p450"/>
    <property type="match status" value="1"/>
</dbReference>
<keyword evidence="4 11" id="KW-0349">Heme</keyword>
<dbReference type="PRINTS" id="PR00463">
    <property type="entry name" value="EP450I"/>
</dbReference>
<dbReference type="GO" id="GO:0016020">
    <property type="term" value="C:membrane"/>
    <property type="evidence" value="ECO:0007669"/>
    <property type="project" value="UniProtKB-SubCell"/>
</dbReference>
<dbReference type="GO" id="GO:0004497">
    <property type="term" value="F:monooxygenase activity"/>
    <property type="evidence" value="ECO:0007669"/>
    <property type="project" value="UniProtKB-KW"/>
</dbReference>
<keyword evidence="12" id="KW-0732">Signal</keyword>
<evidence type="ECO:0000256" key="3">
    <source>
        <dbReference type="ARBA" id="ARBA00010617"/>
    </source>
</evidence>
<organism evidence="13 14">
    <name type="scientific">Solanum pinnatisectum</name>
    <name type="common">tansyleaf nightshade</name>
    <dbReference type="NCBI Taxonomy" id="50273"/>
    <lineage>
        <taxon>Eukaryota</taxon>
        <taxon>Viridiplantae</taxon>
        <taxon>Streptophyta</taxon>
        <taxon>Embryophyta</taxon>
        <taxon>Tracheophyta</taxon>
        <taxon>Spermatophyta</taxon>
        <taxon>Magnoliopsida</taxon>
        <taxon>eudicotyledons</taxon>
        <taxon>Gunneridae</taxon>
        <taxon>Pentapetalae</taxon>
        <taxon>asterids</taxon>
        <taxon>lamiids</taxon>
        <taxon>Solanales</taxon>
        <taxon>Solanaceae</taxon>
        <taxon>Solanoideae</taxon>
        <taxon>Solaneae</taxon>
        <taxon>Solanum</taxon>
    </lineage>
</organism>
<protein>
    <recommendedName>
        <fullName evidence="15">Cytochrome P450 CYP736A12-like</fullName>
    </recommendedName>
</protein>
<comment type="cofactor">
    <cofactor evidence="1 11">
        <name>heme</name>
        <dbReference type="ChEBI" id="CHEBI:30413"/>
    </cofactor>
</comment>
<dbReference type="InterPro" id="IPR002401">
    <property type="entry name" value="Cyt_P450_E_grp-I"/>
</dbReference>
<evidence type="ECO:0000256" key="2">
    <source>
        <dbReference type="ARBA" id="ARBA00004370"/>
    </source>
</evidence>
<evidence type="ECO:0000256" key="8">
    <source>
        <dbReference type="ARBA" id="ARBA00023033"/>
    </source>
</evidence>
<proteinExistence type="inferred from homology"/>
<dbReference type="EMBL" id="JAWPEI010000007">
    <property type="protein sequence ID" value="KAK4721625.1"/>
    <property type="molecule type" value="Genomic_DNA"/>
</dbReference>
<dbReference type="SUPFAM" id="SSF48264">
    <property type="entry name" value="Cytochrome P450"/>
    <property type="match status" value="1"/>
</dbReference>
<evidence type="ECO:0000313" key="13">
    <source>
        <dbReference type="EMBL" id="KAK4721625.1"/>
    </source>
</evidence>
<dbReference type="FunFam" id="1.10.630.10:FF:000011">
    <property type="entry name" value="Cytochrome P450 83B1"/>
    <property type="match status" value="1"/>
</dbReference>
<feature type="signal peptide" evidence="12">
    <location>
        <begin position="1"/>
        <end position="20"/>
    </location>
</feature>
<dbReference type="GO" id="GO:0016705">
    <property type="term" value="F:oxidoreductase activity, acting on paired donors, with incorporation or reduction of molecular oxygen"/>
    <property type="evidence" value="ECO:0007669"/>
    <property type="project" value="InterPro"/>
</dbReference>
<dbReference type="PANTHER" id="PTHR47943">
    <property type="entry name" value="CYTOCHROME P450 93A3-LIKE"/>
    <property type="match status" value="1"/>
</dbReference>
<dbReference type="InterPro" id="IPR036396">
    <property type="entry name" value="Cyt_P450_sf"/>
</dbReference>
<sequence length="498" mass="57567">MGYSMWLALVLVALFTYLIQELICKKKKKIPPGPRGLPLSGNLHMVGKNIHHNLHKIAKKYGPIMSMRFGLVPVIVASSPYAAQQFLKKHDLVFASRPYSEVSQYIFYDQRNLVSSKYGPYWRNMRKLCTLQLLSNAKIHSFQSMRKQDLEILVDFLKQHRAVVVDLTDKISSLSANMSCLMIFGKKYMDEDLGLNELVKETMCIAARPKLGDFIPFLGVFDLQGLSRRMKELAKPFDEFLGRVIDEHLHKFSDKNQAKDIVDTLMAIMHSNEAEFEFDHLHVKAILLDLLMASMDTSSTAVEWILSEVLRHPDVMKKLQNEMERVVGRNRMVEEMDLESLEYLDMVIKEGFRLHPVAPLLIPYESIEDCRVDDFHIRKESRLLINVWAIGRDPNVWPEPEKFKPERFLECNIDLRGRDFQLLPFGSVRRSCPGMQLGLTIVRLLVAQLVHCFDWELPNGMVPKDVDMTEKFGLVLARAQHLMVIPKSYRLKFSQNKC</sequence>
<feature type="chain" id="PRO_5043373162" description="Cytochrome P450 CYP736A12-like" evidence="12">
    <location>
        <begin position="21"/>
        <end position="498"/>
    </location>
</feature>
<name>A0AAV9LB02_9SOLN</name>
<evidence type="ECO:0000256" key="9">
    <source>
        <dbReference type="ARBA" id="ARBA00023136"/>
    </source>
</evidence>
<feature type="binding site" description="axial binding residue" evidence="11">
    <location>
        <position position="432"/>
    </location>
    <ligand>
        <name>heme</name>
        <dbReference type="ChEBI" id="CHEBI:30413"/>
    </ligand>
    <ligandPart>
        <name>Fe</name>
        <dbReference type="ChEBI" id="CHEBI:18248"/>
    </ligandPart>
</feature>
<evidence type="ECO:0000313" key="14">
    <source>
        <dbReference type="Proteomes" id="UP001311915"/>
    </source>
</evidence>
<dbReference type="PANTHER" id="PTHR47943:SF7">
    <property type="entry name" value="CYTOCHROME P450"/>
    <property type="match status" value="1"/>
</dbReference>
<reference evidence="13 14" key="1">
    <citation type="submission" date="2023-10" db="EMBL/GenBank/DDBJ databases">
        <title>Genome-Wide Identification Analysis in wild type Solanum Pinnatisectum Reveals Some Genes Defensing Phytophthora Infestans.</title>
        <authorList>
            <person name="Sun C."/>
        </authorList>
    </citation>
    <scope>NUCLEOTIDE SEQUENCE [LARGE SCALE GENOMIC DNA]</scope>
    <source>
        <strain evidence="13">LQN</strain>
        <tissue evidence="13">Leaf</tissue>
    </source>
</reference>
<evidence type="ECO:0000256" key="7">
    <source>
        <dbReference type="ARBA" id="ARBA00023004"/>
    </source>
</evidence>
<evidence type="ECO:0000256" key="11">
    <source>
        <dbReference type="PIRSR" id="PIRSR602401-1"/>
    </source>
</evidence>
<evidence type="ECO:0000256" key="1">
    <source>
        <dbReference type="ARBA" id="ARBA00001971"/>
    </source>
</evidence>
<keyword evidence="9" id="KW-0472">Membrane</keyword>
<accession>A0AAV9LB02</accession>
<evidence type="ECO:0000256" key="12">
    <source>
        <dbReference type="SAM" id="SignalP"/>
    </source>
</evidence>
<evidence type="ECO:0000256" key="5">
    <source>
        <dbReference type="ARBA" id="ARBA00022723"/>
    </source>
</evidence>
<dbReference type="AlphaFoldDB" id="A0AAV9LB02"/>
<dbReference type="PRINTS" id="PR00385">
    <property type="entry name" value="P450"/>
</dbReference>
<comment type="subcellular location">
    <subcellularLocation>
        <location evidence="2">Membrane</location>
    </subcellularLocation>
</comment>
<comment type="similarity">
    <text evidence="3">Belongs to the cytochrome P450 family.</text>
</comment>
<dbReference type="Gene3D" id="1.10.630.10">
    <property type="entry name" value="Cytochrome P450"/>
    <property type="match status" value="1"/>
</dbReference>
<comment type="caution">
    <text evidence="13">The sequence shown here is derived from an EMBL/GenBank/DDBJ whole genome shotgun (WGS) entry which is preliminary data.</text>
</comment>
<evidence type="ECO:0000256" key="10">
    <source>
        <dbReference type="ARBA" id="ARBA00055645"/>
    </source>
</evidence>
<keyword evidence="8" id="KW-0503">Monooxygenase</keyword>
<keyword evidence="6" id="KW-0560">Oxidoreductase</keyword>
<dbReference type="Proteomes" id="UP001311915">
    <property type="component" value="Unassembled WGS sequence"/>
</dbReference>
<evidence type="ECO:0008006" key="15">
    <source>
        <dbReference type="Google" id="ProtNLM"/>
    </source>
</evidence>
<keyword evidence="7 11" id="KW-0408">Iron</keyword>
<gene>
    <name evidence="13" type="ORF">R3W88_011858</name>
</gene>
<dbReference type="CDD" id="cd11072">
    <property type="entry name" value="CYP71-like"/>
    <property type="match status" value="1"/>
</dbReference>